<name>A0A0A1FHE9_9BURK</name>
<evidence type="ECO:0000259" key="10">
    <source>
        <dbReference type="Pfam" id="PF00155"/>
    </source>
</evidence>
<dbReference type="InterPro" id="IPR050087">
    <property type="entry name" value="AON_synthase_class-II"/>
</dbReference>
<evidence type="ECO:0000256" key="7">
    <source>
        <dbReference type="ARBA" id="ARBA00047715"/>
    </source>
</evidence>
<evidence type="ECO:0000256" key="1">
    <source>
        <dbReference type="ARBA" id="ARBA00001933"/>
    </source>
</evidence>
<accession>A0A0A1FHE9</accession>
<dbReference type="Proteomes" id="UP000030302">
    <property type="component" value="Chromosome"/>
</dbReference>
<dbReference type="SUPFAM" id="SSF53383">
    <property type="entry name" value="PLP-dependent transferases"/>
    <property type="match status" value="1"/>
</dbReference>
<comment type="subunit">
    <text evidence="3 8">Homodimer.</text>
</comment>
<dbReference type="Gene3D" id="3.40.640.10">
    <property type="entry name" value="Type I PLP-dependent aspartate aminotransferase-like (Major domain)"/>
    <property type="match status" value="1"/>
</dbReference>
<dbReference type="InterPro" id="IPR015424">
    <property type="entry name" value="PyrdxlP-dep_Trfase"/>
</dbReference>
<evidence type="ECO:0000313" key="11">
    <source>
        <dbReference type="EMBL" id="AIY44011.1"/>
    </source>
</evidence>
<sequence length="416" mass="44718">MPELLNQIREQLAALQEQKLLRKRRIVDGPQGPLLEVDGRQYLAFCSNDYLGLANHPALHAAAQAGLDKYGVGASASALISGHTSVVEELELALAEFVGMPRALHFSTGYMANMGTIPALVGAGDVVFSDRLNHACLIDGARLSGAQFRIYPHGDVARLEQLLAKSNSSGNSPRKLVVTDAIFSMDGDIAPLPELLALCEKYDAWLLVDDAHGFGVLGPQGRGSVAHFGLKSERILYMGTLGKAAGVAGAFVAGDAILIEWLLQRARTYIFTTASPPMLASALLAAVKVMQTEDWRQQHLQQLIGRLRSGLADLPWPLLPSETAVQALIVEDNQLALDLMEGLRALGIWVPAIRPPTVPKDTARLRISLSAAHSNEQIDQLISALHTVAKHALAKNALTKKYTAAETPGMTRSTVE</sequence>
<dbReference type="InterPro" id="IPR015422">
    <property type="entry name" value="PyrdxlP-dep_Trfase_small"/>
</dbReference>
<comment type="function">
    <text evidence="8">Catalyzes the decarboxylative condensation of pimeloyl-[acyl-carrier protein] and L-alanine to produce 8-amino-7-oxononanoate (AON), [acyl-carrier protein], and carbon dioxide.</text>
</comment>
<evidence type="ECO:0000256" key="2">
    <source>
        <dbReference type="ARBA" id="ARBA00004746"/>
    </source>
</evidence>
<comment type="pathway">
    <text evidence="2 8">Cofactor biosynthesis; biotin biosynthesis.</text>
</comment>
<organism evidence="11 12">
    <name type="scientific">Collimonas arenae</name>
    <dbReference type="NCBI Taxonomy" id="279058"/>
    <lineage>
        <taxon>Bacteria</taxon>
        <taxon>Pseudomonadati</taxon>
        <taxon>Pseudomonadota</taxon>
        <taxon>Betaproteobacteria</taxon>
        <taxon>Burkholderiales</taxon>
        <taxon>Oxalobacteraceae</taxon>
        <taxon>Collimonas</taxon>
    </lineage>
</organism>
<dbReference type="EMBL" id="CP009962">
    <property type="protein sequence ID" value="AIY44011.1"/>
    <property type="molecule type" value="Genomic_DNA"/>
</dbReference>
<dbReference type="KEGG" id="care:LT85_4853"/>
<feature type="binding site" evidence="8">
    <location>
        <position position="134"/>
    </location>
    <ligand>
        <name>substrate</name>
    </ligand>
</feature>
<proteinExistence type="inferred from homology"/>
<dbReference type="HAMAP" id="MF_01693">
    <property type="entry name" value="BioF_aminotrans_2"/>
    <property type="match status" value="1"/>
</dbReference>
<evidence type="ECO:0000256" key="3">
    <source>
        <dbReference type="ARBA" id="ARBA00011738"/>
    </source>
</evidence>
<evidence type="ECO:0000256" key="9">
    <source>
        <dbReference type="PIRSR" id="PIRSR604723-51"/>
    </source>
</evidence>
<dbReference type="PANTHER" id="PTHR13693:SF100">
    <property type="entry name" value="8-AMINO-7-OXONONANOATE SYNTHASE"/>
    <property type="match status" value="1"/>
</dbReference>
<reference evidence="12" key="1">
    <citation type="journal article" date="2014" name="Soil Biol. Biochem.">
        <title>Structure and function of bacterial communities in ageing soils: Insights from the Mendocino ecological staircase.</title>
        <authorList>
            <person name="Uroz S."/>
            <person name="Tech J.J."/>
            <person name="Sawaya N.A."/>
            <person name="Frey-Klett P."/>
            <person name="Leveau J.H.J."/>
        </authorList>
    </citation>
    <scope>NUCLEOTIDE SEQUENCE [LARGE SCALE GENOMIC DNA]</scope>
    <source>
        <strain evidence="12">Cal35</strain>
    </source>
</reference>
<dbReference type="Gene3D" id="3.90.1150.10">
    <property type="entry name" value="Aspartate Aminotransferase, domain 1"/>
    <property type="match status" value="1"/>
</dbReference>
<dbReference type="EC" id="2.3.1.47" evidence="8"/>
<dbReference type="RefSeq" id="WP_038494120.1">
    <property type="nucleotide sequence ID" value="NZ_CP009962.1"/>
</dbReference>
<gene>
    <name evidence="8" type="primary">bioF</name>
    <name evidence="11" type="ORF">LT85_4853</name>
</gene>
<dbReference type="GO" id="GO:0009102">
    <property type="term" value="P:biotin biosynthetic process"/>
    <property type="evidence" value="ECO:0007669"/>
    <property type="project" value="UniProtKB-UniRule"/>
</dbReference>
<feature type="modified residue" description="N6-(pyridoxal phosphate)lysine" evidence="8 9">
    <location>
        <position position="243"/>
    </location>
</feature>
<dbReference type="STRING" id="279058.LT85_4853"/>
<comment type="catalytic activity">
    <reaction evidence="7 8">
        <text>6-carboxyhexanoyl-[ACP] + L-alanine + H(+) = (8S)-8-amino-7-oxononanoate + holo-[ACP] + CO2</text>
        <dbReference type="Rhea" id="RHEA:42288"/>
        <dbReference type="Rhea" id="RHEA-COMP:9685"/>
        <dbReference type="Rhea" id="RHEA-COMP:9955"/>
        <dbReference type="ChEBI" id="CHEBI:15378"/>
        <dbReference type="ChEBI" id="CHEBI:16526"/>
        <dbReference type="ChEBI" id="CHEBI:57972"/>
        <dbReference type="ChEBI" id="CHEBI:64479"/>
        <dbReference type="ChEBI" id="CHEBI:78846"/>
        <dbReference type="ChEBI" id="CHEBI:149468"/>
        <dbReference type="EC" id="2.3.1.47"/>
    </reaction>
</comment>
<dbReference type="CDD" id="cd06454">
    <property type="entry name" value="KBL_like"/>
    <property type="match status" value="1"/>
</dbReference>
<dbReference type="InterPro" id="IPR004723">
    <property type="entry name" value="AONS_Archaea/Proteobacteria"/>
</dbReference>
<feature type="binding site" evidence="8">
    <location>
        <position position="184"/>
    </location>
    <ligand>
        <name>pyridoxal 5'-phosphate</name>
        <dbReference type="ChEBI" id="CHEBI:597326"/>
    </ligand>
</feature>
<comment type="cofactor">
    <cofactor evidence="1 8 9">
        <name>pyridoxal 5'-phosphate</name>
        <dbReference type="ChEBI" id="CHEBI:597326"/>
    </cofactor>
</comment>
<feature type="binding site" evidence="8">
    <location>
        <position position="212"/>
    </location>
    <ligand>
        <name>pyridoxal 5'-phosphate</name>
        <dbReference type="ChEBI" id="CHEBI:597326"/>
    </ligand>
</feature>
<feature type="binding site" evidence="8">
    <location>
        <position position="240"/>
    </location>
    <ligand>
        <name>pyridoxal 5'-phosphate</name>
        <dbReference type="ChEBI" id="CHEBI:597326"/>
    </ligand>
</feature>
<feature type="domain" description="Aminotransferase class I/classII large" evidence="10">
    <location>
        <begin position="42"/>
        <end position="385"/>
    </location>
</feature>
<dbReference type="GO" id="GO:0008710">
    <property type="term" value="F:8-amino-7-oxononanoate synthase activity"/>
    <property type="evidence" value="ECO:0007669"/>
    <property type="project" value="UniProtKB-UniRule"/>
</dbReference>
<evidence type="ECO:0000313" key="12">
    <source>
        <dbReference type="Proteomes" id="UP000030302"/>
    </source>
</evidence>
<keyword evidence="6 8" id="KW-0663">Pyridoxal phosphate</keyword>
<dbReference type="GO" id="GO:0030170">
    <property type="term" value="F:pyridoxal phosphate binding"/>
    <property type="evidence" value="ECO:0007669"/>
    <property type="project" value="UniProtKB-UniRule"/>
</dbReference>
<dbReference type="PANTHER" id="PTHR13693">
    <property type="entry name" value="CLASS II AMINOTRANSFERASE/8-AMINO-7-OXONONANOATE SYNTHASE"/>
    <property type="match status" value="1"/>
</dbReference>
<evidence type="ECO:0000256" key="4">
    <source>
        <dbReference type="ARBA" id="ARBA00022679"/>
    </source>
</evidence>
<evidence type="ECO:0000256" key="5">
    <source>
        <dbReference type="ARBA" id="ARBA00022756"/>
    </source>
</evidence>
<keyword evidence="5 8" id="KW-0093">Biotin biosynthesis</keyword>
<dbReference type="Pfam" id="PF00155">
    <property type="entry name" value="Aminotran_1_2"/>
    <property type="match status" value="1"/>
</dbReference>
<dbReference type="InterPro" id="IPR022834">
    <property type="entry name" value="AONS_Proteobacteria"/>
</dbReference>
<evidence type="ECO:0000256" key="8">
    <source>
        <dbReference type="HAMAP-Rule" id="MF_01693"/>
    </source>
</evidence>
<dbReference type="InterPro" id="IPR015421">
    <property type="entry name" value="PyrdxlP-dep_Trfase_major"/>
</dbReference>
<feature type="binding site" evidence="8">
    <location>
        <begin position="109"/>
        <end position="110"/>
    </location>
    <ligand>
        <name>pyridoxal 5'-phosphate</name>
        <dbReference type="ChEBI" id="CHEBI:597326"/>
    </ligand>
</feature>
<protein>
    <recommendedName>
        <fullName evidence="8">8-amino-7-oxononanoate synthase</fullName>
        <shortName evidence="8">AONS</shortName>
        <ecNumber evidence="8">2.3.1.47</ecNumber>
    </recommendedName>
    <alternativeName>
        <fullName evidence="8">7-keto-8-amino-pelargonic acid synthase</fullName>
        <shortName evidence="8">7-KAP synthase</shortName>
        <shortName evidence="8">KAPA synthase</shortName>
    </alternativeName>
    <alternativeName>
        <fullName evidence="8">8-amino-7-ketopelargonate synthase</fullName>
    </alternativeName>
</protein>
<evidence type="ECO:0000256" key="6">
    <source>
        <dbReference type="ARBA" id="ARBA00022898"/>
    </source>
</evidence>
<keyword evidence="12" id="KW-1185">Reference proteome</keyword>
<keyword evidence="4 8" id="KW-0808">Transferase</keyword>
<keyword evidence="11" id="KW-0012">Acyltransferase</keyword>
<comment type="similarity">
    <text evidence="8">Belongs to the class-II pyridoxal-phosphate-dependent aminotransferase family. BioF subfamily.</text>
</comment>
<dbReference type="InterPro" id="IPR004839">
    <property type="entry name" value="Aminotransferase_I/II_large"/>
</dbReference>
<dbReference type="NCBIfam" id="TIGR00858">
    <property type="entry name" value="bioF"/>
    <property type="match status" value="1"/>
</dbReference>
<feature type="binding site" evidence="8">
    <location>
        <position position="357"/>
    </location>
    <ligand>
        <name>substrate</name>
    </ligand>
</feature>
<dbReference type="OrthoDB" id="9807157at2"/>
<dbReference type="AlphaFoldDB" id="A0A0A1FHE9"/>
<dbReference type="UniPathway" id="UPA00078"/>
<dbReference type="HOGENOM" id="CLU_015846_11_2_4"/>
<feature type="binding site" evidence="8">
    <location>
        <position position="22"/>
    </location>
    <ligand>
        <name>substrate</name>
    </ligand>
</feature>